<comment type="similarity">
    <text evidence="1">Belongs to the short-chain dehydrogenases/reductases (SDR) family.</text>
</comment>
<dbReference type="InterPro" id="IPR036291">
    <property type="entry name" value="NAD(P)-bd_dom_sf"/>
</dbReference>
<dbReference type="Proteomes" id="UP001337655">
    <property type="component" value="Unassembled WGS sequence"/>
</dbReference>
<evidence type="ECO:0000256" key="2">
    <source>
        <dbReference type="ARBA" id="ARBA00023002"/>
    </source>
</evidence>
<dbReference type="AlphaFoldDB" id="A0AAV9NYA4"/>
<dbReference type="PANTHER" id="PTHR43669:SF3">
    <property type="entry name" value="ALCOHOL DEHYDROGENASE, PUTATIVE (AFU_ORTHOLOGUE AFUA_3G03445)-RELATED"/>
    <property type="match status" value="1"/>
</dbReference>
<dbReference type="EMBL" id="JAVRRT010000026">
    <property type="protein sequence ID" value="KAK5163344.1"/>
    <property type="molecule type" value="Genomic_DNA"/>
</dbReference>
<reference evidence="3 4" key="1">
    <citation type="submission" date="2023-08" db="EMBL/GenBank/DDBJ databases">
        <title>Black Yeasts Isolated from many extreme environments.</title>
        <authorList>
            <person name="Coleine C."/>
            <person name="Stajich J.E."/>
            <person name="Selbmann L."/>
        </authorList>
    </citation>
    <scope>NUCLEOTIDE SEQUENCE [LARGE SCALE GENOMIC DNA]</scope>
    <source>
        <strain evidence="3 4">CCFEE 5935</strain>
    </source>
</reference>
<dbReference type="Gene3D" id="3.40.50.720">
    <property type="entry name" value="NAD(P)-binding Rossmann-like Domain"/>
    <property type="match status" value="1"/>
</dbReference>
<name>A0AAV9NYA4_9PEZI</name>
<comment type="caution">
    <text evidence="3">The sequence shown here is derived from an EMBL/GenBank/DDBJ whole genome shotgun (WGS) entry which is preliminary data.</text>
</comment>
<evidence type="ECO:0000313" key="4">
    <source>
        <dbReference type="Proteomes" id="UP001337655"/>
    </source>
</evidence>
<evidence type="ECO:0000256" key="1">
    <source>
        <dbReference type="ARBA" id="ARBA00006484"/>
    </source>
</evidence>
<dbReference type="Pfam" id="PF00106">
    <property type="entry name" value="adh_short"/>
    <property type="match status" value="1"/>
</dbReference>
<dbReference type="GeneID" id="89932042"/>
<dbReference type="InterPro" id="IPR002347">
    <property type="entry name" value="SDR_fam"/>
</dbReference>
<proteinExistence type="inferred from homology"/>
<sequence length="242" mass="26226">MAIERVLIVGATGNIGVSAAIASLRTGREVLAVVRNAASAEKFFTNVGTKEGITTVEADVTARDGMQKVVDRVKAGELPGFQHVYACVGLWLVTPVHEVSDEQLRRHMRIGFESNFFAYRATLLYLLAQPSPTTFTACTGSADTSGYAGLTGPTQGALVAMLNAAIFENQHRPNSQLRINEARLNIRVEVDAEAEKHGVMKASEYAKVYEGILEREEIEGSRVVVEGPGDVHELRAEKKLKG</sequence>
<dbReference type="GO" id="GO:0016491">
    <property type="term" value="F:oxidoreductase activity"/>
    <property type="evidence" value="ECO:0007669"/>
    <property type="project" value="UniProtKB-KW"/>
</dbReference>
<organism evidence="3 4">
    <name type="scientific">Saxophila tyrrhenica</name>
    <dbReference type="NCBI Taxonomy" id="1690608"/>
    <lineage>
        <taxon>Eukaryota</taxon>
        <taxon>Fungi</taxon>
        <taxon>Dikarya</taxon>
        <taxon>Ascomycota</taxon>
        <taxon>Pezizomycotina</taxon>
        <taxon>Dothideomycetes</taxon>
        <taxon>Dothideomycetidae</taxon>
        <taxon>Mycosphaerellales</taxon>
        <taxon>Extremaceae</taxon>
        <taxon>Saxophila</taxon>
    </lineage>
</organism>
<dbReference type="PANTHER" id="PTHR43669">
    <property type="entry name" value="5-KETO-D-GLUCONATE 5-REDUCTASE"/>
    <property type="match status" value="1"/>
</dbReference>
<gene>
    <name evidence="3" type="ORF">LTR77_010717</name>
</gene>
<protein>
    <submittedName>
        <fullName evidence="3">Uncharacterized protein</fullName>
    </submittedName>
</protein>
<dbReference type="RefSeq" id="XP_064653838.1">
    <property type="nucleotide sequence ID" value="XM_064807934.1"/>
</dbReference>
<evidence type="ECO:0000313" key="3">
    <source>
        <dbReference type="EMBL" id="KAK5163344.1"/>
    </source>
</evidence>
<accession>A0AAV9NYA4</accession>
<keyword evidence="4" id="KW-1185">Reference proteome</keyword>
<dbReference type="SUPFAM" id="SSF51735">
    <property type="entry name" value="NAD(P)-binding Rossmann-fold domains"/>
    <property type="match status" value="1"/>
</dbReference>
<dbReference type="CDD" id="cd05233">
    <property type="entry name" value="SDR_c"/>
    <property type="match status" value="1"/>
</dbReference>
<keyword evidence="2" id="KW-0560">Oxidoreductase</keyword>